<dbReference type="AlphaFoldDB" id="A0A428MEF4"/>
<dbReference type="RefSeq" id="WP_125483999.1">
    <property type="nucleotide sequence ID" value="NZ_RSDW01000001.1"/>
</dbReference>
<protein>
    <submittedName>
        <fullName evidence="2">Uncharacterized protein</fullName>
    </submittedName>
</protein>
<evidence type="ECO:0000256" key="1">
    <source>
        <dbReference type="SAM" id="MobiDB-lite"/>
    </source>
</evidence>
<name>A0A428MEF4_9BACT</name>
<gene>
    <name evidence="2" type="ORF">EDE15_0716</name>
</gene>
<accession>A0A428MEF4</accession>
<keyword evidence="3" id="KW-1185">Reference proteome</keyword>
<evidence type="ECO:0000313" key="3">
    <source>
        <dbReference type="Proteomes" id="UP000269669"/>
    </source>
</evidence>
<dbReference type="Proteomes" id="UP000269669">
    <property type="component" value="Unassembled WGS sequence"/>
</dbReference>
<proteinExistence type="predicted"/>
<organism evidence="2 3">
    <name type="scientific">Edaphobacter aggregans</name>
    <dbReference type="NCBI Taxonomy" id="570835"/>
    <lineage>
        <taxon>Bacteria</taxon>
        <taxon>Pseudomonadati</taxon>
        <taxon>Acidobacteriota</taxon>
        <taxon>Terriglobia</taxon>
        <taxon>Terriglobales</taxon>
        <taxon>Acidobacteriaceae</taxon>
        <taxon>Edaphobacter</taxon>
    </lineage>
</organism>
<evidence type="ECO:0000313" key="2">
    <source>
        <dbReference type="EMBL" id="RSL15234.1"/>
    </source>
</evidence>
<sequence length="245" mass="26811">MYRDTARIYSVQPTASAPQANKGRILLIAATVLATTVPAIAQAGGDLQQKLAAVKQSAAENQQKLHKYQWTETTQLNLKGEDRPPTQSMCQYGPDGKVQKTPMSAPPPPPTGGRLKQRVVEKKKEEMKDYMGQVKTLLAMYVPPDPQRMQQAFQSGKASPRGAGGIIFKDYALPGDQMTISFDPEAKKISSVNVNTYMDDPKDIVTLAVQFAQLPDGTNHVQQSVLDATAKQLKVTTTNTNYHPI</sequence>
<reference evidence="2 3" key="1">
    <citation type="submission" date="2018-12" db="EMBL/GenBank/DDBJ databases">
        <title>Sequencing of bacterial isolates from soil warming experiment in Harvard Forest, Massachusetts, USA.</title>
        <authorList>
            <person name="Deangelis K."/>
        </authorList>
    </citation>
    <scope>NUCLEOTIDE SEQUENCE [LARGE SCALE GENOMIC DNA]</scope>
    <source>
        <strain evidence="2 3">EB153</strain>
    </source>
</reference>
<dbReference type="EMBL" id="RSDW01000001">
    <property type="protein sequence ID" value="RSL15234.1"/>
    <property type="molecule type" value="Genomic_DNA"/>
</dbReference>
<comment type="caution">
    <text evidence="2">The sequence shown here is derived from an EMBL/GenBank/DDBJ whole genome shotgun (WGS) entry which is preliminary data.</text>
</comment>
<feature type="region of interest" description="Disordered" evidence="1">
    <location>
        <begin position="97"/>
        <end position="116"/>
    </location>
</feature>
<dbReference type="OrthoDB" id="115852at2"/>